<evidence type="ECO:0000256" key="1">
    <source>
        <dbReference type="SAM" id="Phobius"/>
    </source>
</evidence>
<feature type="transmembrane region" description="Helical" evidence="1">
    <location>
        <begin position="84"/>
        <end position="103"/>
    </location>
</feature>
<organism evidence="2">
    <name type="scientific">marine metagenome</name>
    <dbReference type="NCBI Taxonomy" id="408172"/>
    <lineage>
        <taxon>unclassified sequences</taxon>
        <taxon>metagenomes</taxon>
        <taxon>ecological metagenomes</taxon>
    </lineage>
</organism>
<protein>
    <submittedName>
        <fullName evidence="2">Uncharacterized protein</fullName>
    </submittedName>
</protein>
<evidence type="ECO:0000313" key="2">
    <source>
        <dbReference type="EMBL" id="SUZ70567.1"/>
    </source>
</evidence>
<proteinExistence type="predicted"/>
<feature type="transmembrane region" description="Helical" evidence="1">
    <location>
        <begin position="53"/>
        <end position="72"/>
    </location>
</feature>
<keyword evidence="1" id="KW-0472">Membrane</keyword>
<dbReference type="AlphaFoldDB" id="A0A381PX12"/>
<dbReference type="EMBL" id="UINC01001094">
    <property type="protein sequence ID" value="SUZ70567.1"/>
    <property type="molecule type" value="Genomic_DNA"/>
</dbReference>
<reference evidence="2" key="1">
    <citation type="submission" date="2018-05" db="EMBL/GenBank/DDBJ databases">
        <authorList>
            <person name="Lanie J.A."/>
            <person name="Ng W.-L."/>
            <person name="Kazmierczak K.M."/>
            <person name="Andrzejewski T.M."/>
            <person name="Davidsen T.M."/>
            <person name="Wayne K.J."/>
            <person name="Tettelin H."/>
            <person name="Glass J.I."/>
            <person name="Rusch D."/>
            <person name="Podicherti R."/>
            <person name="Tsui H.-C.T."/>
            <person name="Winkler M.E."/>
        </authorList>
    </citation>
    <scope>NUCLEOTIDE SEQUENCE</scope>
</reference>
<keyword evidence="1" id="KW-0812">Transmembrane</keyword>
<keyword evidence="1" id="KW-1133">Transmembrane helix</keyword>
<name>A0A381PX12_9ZZZZ</name>
<sequence length="114" mass="12325">MNASKANLINSISLIVLGLWGYIDSSSTTALIPVIMGGGLLGCTNKIEEGNKLIAHLAVLATVIILFSLIWMRLPKSIDQGGIGLYRVIGMITTSSIAVLYFIKSFIDNRRSKK</sequence>
<gene>
    <name evidence="2" type="ORF">METZ01_LOCUS23421</name>
</gene>
<accession>A0A381PX12</accession>